<sequence length="171" mass="20232">MNRISTQRIYDLVFDPDNYEGRRIGEFKFSGFILHRRPVELYLRGFDLQCKSIHPESDGEWHDDPNPVWDKNCIYRIRTPTINEIKDLLKGDPILSQLSRSELKAINTILHGQLQWLTDGTRQYGSITRPRSAGKVSFTRALYLVMKHFHLVDPNIEKYYLEWMEKFKTSV</sequence>
<reference evidence="1 2" key="1">
    <citation type="submission" date="2023-09" db="EMBL/GenBank/DDBJ databases">
        <title>Analysis of phage genome (vB_Yru_GN1) of the bacterium (Yersinia ruckeri).</title>
        <authorList>
            <person name="Ganjoor M.S."/>
            <person name="Bouzari M."/>
            <person name="Soleimani-Delfan A."/>
        </authorList>
    </citation>
    <scope>NUCLEOTIDE SEQUENCE [LARGE SCALE GENOMIC DNA]</scope>
    <source>
        <strain evidence="2">vB_Yru_GN1</strain>
    </source>
</reference>
<keyword evidence="1" id="KW-0808">Transferase</keyword>
<keyword evidence="1" id="KW-0418">Kinase</keyword>
<organism evidence="1 2">
    <name type="scientific">Yersinia phage vB_Yru_GN1</name>
    <dbReference type="NCBI Taxonomy" id="3074381"/>
    <lineage>
        <taxon>Viruses</taxon>
        <taxon>Duplodnaviria</taxon>
        <taxon>Heunggongvirae</taxon>
        <taxon>Uroviricota</taxon>
        <taxon>Caudoviricetes</taxon>
        <taxon>Caudoviricetes incertae sedis</taxon>
        <taxon>Sepahanvirus</taxon>
        <taxon>Sepahanvirus vB-Yru-GN1</taxon>
    </lineage>
</organism>
<keyword evidence="2" id="KW-1185">Reference proteome</keyword>
<protein>
    <submittedName>
        <fullName evidence="1">Uridine monophosphate kinase</fullName>
    </submittedName>
</protein>
<proteinExistence type="predicted"/>
<dbReference type="GO" id="GO:0016301">
    <property type="term" value="F:kinase activity"/>
    <property type="evidence" value="ECO:0007669"/>
    <property type="project" value="UniProtKB-KW"/>
</dbReference>
<name>A0AA86M7N2_9CAUD</name>
<accession>A0AA86M7N2</accession>
<evidence type="ECO:0000313" key="1">
    <source>
        <dbReference type="EMBL" id="BES79782.1"/>
    </source>
</evidence>
<dbReference type="EMBL" id="LC779065">
    <property type="protein sequence ID" value="BES79782.1"/>
    <property type="molecule type" value="Genomic_DNA"/>
</dbReference>
<dbReference type="Proteomes" id="UP001304813">
    <property type="component" value="Segment"/>
</dbReference>
<evidence type="ECO:0000313" key="2">
    <source>
        <dbReference type="Proteomes" id="UP001304813"/>
    </source>
</evidence>